<organism evidence="1 2">
    <name type="scientific">Cryptococcus neoformans Tu259-1</name>
    <dbReference type="NCBI Taxonomy" id="1230072"/>
    <lineage>
        <taxon>Eukaryota</taxon>
        <taxon>Fungi</taxon>
        <taxon>Dikarya</taxon>
        <taxon>Basidiomycota</taxon>
        <taxon>Agaricomycotina</taxon>
        <taxon>Tremellomycetes</taxon>
        <taxon>Tremellales</taxon>
        <taxon>Cryptococcaceae</taxon>
        <taxon>Cryptococcus</taxon>
        <taxon>Cryptococcus neoformans species complex</taxon>
    </lineage>
</organism>
<proteinExistence type="predicted"/>
<sequence length="67" mass="7791">MTMSPDFAMERESTKGMVLSWQIRSAWVRTVGHVVRKDINQRLEKGTTRSGVEVPSSGREVMQYLYW</sequence>
<gene>
    <name evidence="1" type="ORF">C361_02069</name>
</gene>
<accession>A0A854QIC2</accession>
<dbReference type="AlphaFoldDB" id="A0A854QIC2"/>
<name>A0A854QIC2_CRYNE</name>
<evidence type="ECO:0000313" key="1">
    <source>
        <dbReference type="EMBL" id="OXG25068.1"/>
    </source>
</evidence>
<protein>
    <submittedName>
        <fullName evidence="1">Uncharacterized protein</fullName>
    </submittedName>
</protein>
<reference evidence="1 2" key="1">
    <citation type="submission" date="2017-06" db="EMBL/GenBank/DDBJ databases">
        <title>Global population genomics of the pathogenic fungus Cryptococcus neoformans var. grubii.</title>
        <authorList>
            <person name="Cuomo C."/>
            <person name="Litvintseva A."/>
            <person name="Chen Y."/>
            <person name="Young S."/>
            <person name="Zeng Q."/>
            <person name="Chapman S."/>
            <person name="Gujja S."/>
            <person name="Saif S."/>
            <person name="Birren B."/>
        </authorList>
    </citation>
    <scope>NUCLEOTIDE SEQUENCE [LARGE SCALE GENOMIC DNA]</scope>
    <source>
        <strain evidence="1 2">Tu259-1</strain>
    </source>
</reference>
<dbReference type="Proteomes" id="UP000199727">
    <property type="component" value="Unassembled WGS sequence"/>
</dbReference>
<comment type="caution">
    <text evidence="1">The sequence shown here is derived from an EMBL/GenBank/DDBJ whole genome shotgun (WGS) entry which is preliminary data.</text>
</comment>
<dbReference type="EMBL" id="AMKT01000028">
    <property type="protein sequence ID" value="OXG25068.1"/>
    <property type="molecule type" value="Genomic_DNA"/>
</dbReference>
<evidence type="ECO:0000313" key="2">
    <source>
        <dbReference type="Proteomes" id="UP000199727"/>
    </source>
</evidence>